<evidence type="ECO:0000313" key="3">
    <source>
        <dbReference type="EMBL" id="ADD52181.1"/>
    </source>
</evidence>
<proteinExistence type="inferred from homology"/>
<dbReference type="EC" id="1.10.3.2" evidence="3"/>
<name>F2Q7S2_9FUNG</name>
<dbReference type="EMBL" id="FJ883898">
    <property type="protein sequence ID" value="ADD52181.1"/>
    <property type="molecule type" value="Genomic_DNA"/>
</dbReference>
<keyword evidence="3" id="KW-0560">Oxidoreductase</keyword>
<feature type="non-terminal residue" evidence="3">
    <location>
        <position position="47"/>
    </location>
</feature>
<protein>
    <submittedName>
        <fullName evidence="3">Laccase-like multicopper oxidase</fullName>
        <ecNumber evidence="3">1.10.3.2</ecNumber>
    </submittedName>
</protein>
<dbReference type="Pfam" id="PF07732">
    <property type="entry name" value="Cu-oxidase_3"/>
    <property type="match status" value="1"/>
</dbReference>
<gene>
    <name evidence="3" type="primary">LCMO</name>
</gene>
<reference evidence="3" key="1">
    <citation type="journal article" date="2011" name="Soil Biol. Biochem.">
        <title>Fungal communities in bulk soil and stone compartments of different forest and soil types as revealed by a barcoding ITS rDNA and a functional laccase encoding gene marker.</title>
        <authorList>
            <person name="Christ S."/>
            <person name="Wubet T."/>
            <person name="Theuerl S."/>
            <person name="Herold N."/>
            <person name="Buscot F."/>
        </authorList>
    </citation>
    <scope>NUCLEOTIDE SEQUENCE</scope>
</reference>
<evidence type="ECO:0000259" key="2">
    <source>
        <dbReference type="Pfam" id="PF07732"/>
    </source>
</evidence>
<dbReference type="InterPro" id="IPR008972">
    <property type="entry name" value="Cupredoxin"/>
</dbReference>
<feature type="domain" description="Plastocyanin-like" evidence="2">
    <location>
        <begin position="1"/>
        <end position="47"/>
    </location>
</feature>
<dbReference type="InterPro" id="IPR011707">
    <property type="entry name" value="Cu-oxidase-like_N"/>
</dbReference>
<accession>F2Q7S2</accession>
<feature type="non-terminal residue" evidence="3">
    <location>
        <position position="1"/>
    </location>
</feature>
<dbReference type="SUPFAM" id="SSF49503">
    <property type="entry name" value="Cupredoxins"/>
    <property type="match status" value="1"/>
</dbReference>
<organism evidence="3">
    <name type="scientific">uncultured fungus</name>
    <dbReference type="NCBI Taxonomy" id="175245"/>
    <lineage>
        <taxon>Eukaryota</taxon>
        <taxon>Fungi</taxon>
        <taxon>environmental samples</taxon>
    </lineage>
</organism>
<dbReference type="Gene3D" id="2.60.40.420">
    <property type="entry name" value="Cupredoxins - blue copper proteins"/>
    <property type="match status" value="1"/>
</dbReference>
<comment type="similarity">
    <text evidence="1">Belongs to the multicopper oxidase family.</text>
</comment>
<dbReference type="GO" id="GO:0005507">
    <property type="term" value="F:copper ion binding"/>
    <property type="evidence" value="ECO:0007669"/>
    <property type="project" value="InterPro"/>
</dbReference>
<evidence type="ECO:0000256" key="1">
    <source>
        <dbReference type="ARBA" id="ARBA00010609"/>
    </source>
</evidence>
<sequence length="47" mass="5418">HWHGFFQHRASDMDGAAMVPQCPLSPGHSFQYDFPTGPTKLPFWYHS</sequence>
<dbReference type="GO" id="GO:0052716">
    <property type="term" value="F:hydroquinone:oxygen oxidoreductase activity"/>
    <property type="evidence" value="ECO:0007669"/>
    <property type="project" value="UniProtKB-EC"/>
</dbReference>
<dbReference type="AlphaFoldDB" id="F2Q7S2"/>